<dbReference type="AlphaFoldDB" id="A0A815Z288"/>
<dbReference type="PROSITE" id="PS50181">
    <property type="entry name" value="FBOX"/>
    <property type="match status" value="1"/>
</dbReference>
<dbReference type="InterPro" id="IPR036047">
    <property type="entry name" value="F-box-like_dom_sf"/>
</dbReference>
<organism evidence="2 3">
    <name type="scientific">Rotaria magnacalcarata</name>
    <dbReference type="NCBI Taxonomy" id="392030"/>
    <lineage>
        <taxon>Eukaryota</taxon>
        <taxon>Metazoa</taxon>
        <taxon>Spiralia</taxon>
        <taxon>Gnathifera</taxon>
        <taxon>Rotifera</taxon>
        <taxon>Eurotatoria</taxon>
        <taxon>Bdelloidea</taxon>
        <taxon>Philodinida</taxon>
        <taxon>Philodinidae</taxon>
        <taxon>Rotaria</taxon>
    </lineage>
</organism>
<dbReference type="Pfam" id="PF00646">
    <property type="entry name" value="F-box"/>
    <property type="match status" value="1"/>
</dbReference>
<dbReference type="EMBL" id="CAJNOW010010168">
    <property type="protein sequence ID" value="CAF1577075.1"/>
    <property type="molecule type" value="Genomic_DNA"/>
</dbReference>
<dbReference type="Proteomes" id="UP000663834">
    <property type="component" value="Unassembled WGS sequence"/>
</dbReference>
<dbReference type="InterPro" id="IPR001810">
    <property type="entry name" value="F-box_dom"/>
</dbReference>
<evidence type="ECO:0000313" key="3">
    <source>
        <dbReference type="Proteomes" id="UP000663834"/>
    </source>
</evidence>
<dbReference type="OrthoDB" id="9978284at2759"/>
<name>A0A815Z288_9BILA</name>
<evidence type="ECO:0000259" key="1">
    <source>
        <dbReference type="PROSITE" id="PS50181"/>
    </source>
</evidence>
<accession>A0A815Z288</accession>
<feature type="domain" description="F-box" evidence="1">
    <location>
        <begin position="9"/>
        <end position="61"/>
    </location>
</feature>
<reference evidence="2" key="1">
    <citation type="submission" date="2021-02" db="EMBL/GenBank/DDBJ databases">
        <authorList>
            <person name="Nowell W R."/>
        </authorList>
    </citation>
    <scope>NUCLEOTIDE SEQUENCE</scope>
</reference>
<dbReference type="SUPFAM" id="SSF81383">
    <property type="entry name" value="F-box domain"/>
    <property type="match status" value="1"/>
</dbReference>
<proteinExistence type="predicted"/>
<evidence type="ECO:0000313" key="2">
    <source>
        <dbReference type="EMBL" id="CAF1577075.1"/>
    </source>
</evidence>
<protein>
    <recommendedName>
        <fullName evidence="1">F-box domain-containing protein</fullName>
    </recommendedName>
</protein>
<comment type="caution">
    <text evidence="2">The sequence shown here is derived from an EMBL/GenBank/DDBJ whole genome shotgun (WGS) entry which is preliminary data.</text>
</comment>
<sequence>MKINREHSTIQLDNLPDEILIMILKKMSQTDVLYSLIDVNQRLNAIAHDPIFTNHLTLREFISNDSINPSTDSMFDRFCSHILPKINDKIKWLDLDSSCMERILRATNYPSLYGLTLYNMNVEISMHYATAETILSNLFQNQILSLTIHLREAEEEFYAASLNAVIFMDIINTFTNLQNLNFCPSSISNSALSFNTYILRMTSSTLLELHIRVTDFNDCLYLLDGRFSQLRRLYVNISSVYTLSFRTENTENLPNLKCFSLNCKNTLYYYDELIVPLLNRMINLEELGLYIIVSIRNTFVDGNDLKNKIINKMSRLNKFHFNIRSTIALRNQVNLQSNEDIQYTFKDFRDNHIISCVDYFSETRQGQSHIYSYPYTLDNYHRITNTFPGGLFKYVSKISLYDERPFEHEFFLRIAQSFPLVKDLTLVNVKPQNDKRTDGNQNLPIIEYAHLTTLDLTKSHFDYFEQFLLDTKTTLSRNVDLSVVYQALRKVTQKFESNATRSNCSKLSGLAIVGQHRIPKYVQKYFPHTEISIC</sequence>
<gene>
    <name evidence="2" type="ORF">KQP761_LOCUS19770</name>
</gene>